<proteinExistence type="predicted"/>
<name>A0A5S9MDU8_BACIA</name>
<dbReference type="GO" id="GO:0003677">
    <property type="term" value="F:DNA binding"/>
    <property type="evidence" value="ECO:0007669"/>
    <property type="project" value="InterPro"/>
</dbReference>
<evidence type="ECO:0000313" key="2">
    <source>
        <dbReference type="EMBL" id="BBP89716.1"/>
    </source>
</evidence>
<reference evidence="2 3" key="1">
    <citation type="submission" date="2019-12" db="EMBL/GenBank/DDBJ databases">
        <title>Full genome sequence of a Bacillus safensis strain isolated from commercially available natto in Indonesia.</title>
        <authorList>
            <person name="Yoshida M."/>
            <person name="Uomi M."/>
            <person name="Waturangi D."/>
            <person name="Ekaputri J.J."/>
            <person name="Setiamarga D.H.E."/>
        </authorList>
    </citation>
    <scope>NUCLEOTIDE SEQUENCE [LARGE SCALE GENOMIC DNA]</scope>
    <source>
        <strain evidence="2 3">IDN1</strain>
    </source>
</reference>
<protein>
    <recommendedName>
        <fullName evidence="1">Resolvase/invertase-type recombinase catalytic domain-containing protein</fullName>
    </recommendedName>
</protein>
<dbReference type="AlphaFoldDB" id="A0A5S9MDU8"/>
<dbReference type="InterPro" id="IPR036162">
    <property type="entry name" value="Resolvase-like_N_sf"/>
</dbReference>
<evidence type="ECO:0000259" key="1">
    <source>
        <dbReference type="PROSITE" id="PS51736"/>
    </source>
</evidence>
<dbReference type="InterPro" id="IPR006119">
    <property type="entry name" value="Resolv_N"/>
</dbReference>
<feature type="domain" description="Resolvase/invertase-type recombinase catalytic" evidence="1">
    <location>
        <begin position="1"/>
        <end position="46"/>
    </location>
</feature>
<dbReference type="Proteomes" id="UP000464658">
    <property type="component" value="Chromosome"/>
</dbReference>
<organism evidence="2 3">
    <name type="scientific">Bacillus safensis</name>
    <dbReference type="NCBI Taxonomy" id="561879"/>
    <lineage>
        <taxon>Bacteria</taxon>
        <taxon>Bacillati</taxon>
        <taxon>Bacillota</taxon>
        <taxon>Bacilli</taxon>
        <taxon>Bacillales</taxon>
        <taxon>Bacillaceae</taxon>
        <taxon>Bacillus</taxon>
    </lineage>
</organism>
<sequence length="78" mass="9249">MFHRGELELSEADEMVIEIVGVVEEYQRKIHNLKIKRGMKRAVERGYQPELNLRQQDHAPGRERIEVPISEIVRLKKK</sequence>
<evidence type="ECO:0000313" key="3">
    <source>
        <dbReference type="Proteomes" id="UP000464658"/>
    </source>
</evidence>
<dbReference type="SUPFAM" id="SSF53041">
    <property type="entry name" value="Resolvase-like"/>
    <property type="match status" value="1"/>
</dbReference>
<dbReference type="EMBL" id="AP021906">
    <property type="protein sequence ID" value="BBP89716.1"/>
    <property type="molecule type" value="Genomic_DNA"/>
</dbReference>
<dbReference type="GO" id="GO:0000150">
    <property type="term" value="F:DNA strand exchange activity"/>
    <property type="evidence" value="ECO:0007669"/>
    <property type="project" value="InterPro"/>
</dbReference>
<accession>A0A5S9MDU8</accession>
<dbReference type="PROSITE" id="PS51736">
    <property type="entry name" value="RECOMBINASES_3"/>
    <property type="match status" value="1"/>
</dbReference>
<gene>
    <name evidence="2" type="ORF">BsIDN1_33340</name>
</gene>